<accession>A0AAV7LYL9</accession>
<dbReference type="AlphaFoldDB" id="A0AAV7LYL9"/>
<protein>
    <submittedName>
        <fullName evidence="1">Uncharacterized protein</fullName>
    </submittedName>
</protein>
<organism evidence="1 2">
    <name type="scientific">Pleurodeles waltl</name>
    <name type="common">Iberian ribbed newt</name>
    <dbReference type="NCBI Taxonomy" id="8319"/>
    <lineage>
        <taxon>Eukaryota</taxon>
        <taxon>Metazoa</taxon>
        <taxon>Chordata</taxon>
        <taxon>Craniata</taxon>
        <taxon>Vertebrata</taxon>
        <taxon>Euteleostomi</taxon>
        <taxon>Amphibia</taxon>
        <taxon>Batrachia</taxon>
        <taxon>Caudata</taxon>
        <taxon>Salamandroidea</taxon>
        <taxon>Salamandridae</taxon>
        <taxon>Pleurodelinae</taxon>
        <taxon>Pleurodeles</taxon>
    </lineage>
</organism>
<comment type="caution">
    <text evidence="1">The sequence shown here is derived from an EMBL/GenBank/DDBJ whole genome shotgun (WGS) entry which is preliminary data.</text>
</comment>
<keyword evidence="2" id="KW-1185">Reference proteome</keyword>
<evidence type="ECO:0000313" key="1">
    <source>
        <dbReference type="EMBL" id="KAJ1095979.1"/>
    </source>
</evidence>
<gene>
    <name evidence="1" type="ORF">NDU88_001128</name>
</gene>
<reference evidence="1" key="1">
    <citation type="journal article" date="2022" name="bioRxiv">
        <title>Sequencing and chromosome-scale assembly of the giantPleurodeles waltlgenome.</title>
        <authorList>
            <person name="Brown T."/>
            <person name="Elewa A."/>
            <person name="Iarovenko S."/>
            <person name="Subramanian E."/>
            <person name="Araus A.J."/>
            <person name="Petzold A."/>
            <person name="Susuki M."/>
            <person name="Suzuki K.-i.T."/>
            <person name="Hayashi T."/>
            <person name="Toyoda A."/>
            <person name="Oliveira C."/>
            <person name="Osipova E."/>
            <person name="Leigh N.D."/>
            <person name="Simon A."/>
            <person name="Yun M.H."/>
        </authorList>
    </citation>
    <scope>NUCLEOTIDE SEQUENCE</scope>
    <source>
        <strain evidence="1">20211129_DDA</strain>
        <tissue evidence="1">Liver</tissue>
    </source>
</reference>
<name>A0AAV7LYL9_PLEWA</name>
<evidence type="ECO:0000313" key="2">
    <source>
        <dbReference type="Proteomes" id="UP001066276"/>
    </source>
</evidence>
<proteinExistence type="predicted"/>
<sequence>MKPQSAGDLSRAGVSGRGLVPRAVALLRPFSTVDGTTARAVGSRDCGQLGWTADLHCPGGDTSYTLSEDGAASTDYASAGEHNGAVYYNYIAPAATN</sequence>
<dbReference type="EMBL" id="JANPWB010000014">
    <property type="protein sequence ID" value="KAJ1095979.1"/>
    <property type="molecule type" value="Genomic_DNA"/>
</dbReference>
<dbReference type="Proteomes" id="UP001066276">
    <property type="component" value="Chromosome 10"/>
</dbReference>